<feature type="transmembrane region" description="Helical" evidence="2">
    <location>
        <begin position="139"/>
        <end position="158"/>
    </location>
</feature>
<sequence>MAYILETLDPWEKYSFSEFSNSTPPPRNPGHKVKKQPGHHIQGLIDHTPCFGVIVGVVKYQISTFHVEKITPHLDPMATGGVVISASANTLPMHAMRHIILLRTETSIKSFLTGVMTPPALLAVITIQIWSVVTKATCLIQRGMGIAIMTLTVIPFLLRFELSADYVPLQISEFHLFHDRHCLHSKGEDDSNLRSPLPGRPDGFKLHSVSDLRHPPPRSTVNRESSARSCVEKTPSWNFVPKPYKFAQYRSQEFEMNTFNILKIALGSTYYVVTVLLTGESANVREDLERLHEKHNFIEDGPSLQIFVSFAVITMHLSNQVDSLVTAMFLLIYLFDLAFTLQIFSSAAKVNTASRKWIKSCKGKNTKKFQRKIHKSLAPLRLMSGNNFVDVLTPLVGVLVAVLPTPRSAGILRDTDDLLSANNEELDYWFNKL</sequence>
<feature type="transmembrane region" description="Helical" evidence="2">
    <location>
        <begin position="324"/>
        <end position="344"/>
    </location>
</feature>
<proteinExistence type="predicted"/>
<dbReference type="EMBL" id="LNIX01000046">
    <property type="protein sequence ID" value="OXA38393.1"/>
    <property type="molecule type" value="Genomic_DNA"/>
</dbReference>
<keyword evidence="2" id="KW-1133">Transmembrane helix</keyword>
<dbReference type="AlphaFoldDB" id="A0A226CZM1"/>
<organism evidence="3 4">
    <name type="scientific">Folsomia candida</name>
    <name type="common">Springtail</name>
    <dbReference type="NCBI Taxonomy" id="158441"/>
    <lineage>
        <taxon>Eukaryota</taxon>
        <taxon>Metazoa</taxon>
        <taxon>Ecdysozoa</taxon>
        <taxon>Arthropoda</taxon>
        <taxon>Hexapoda</taxon>
        <taxon>Collembola</taxon>
        <taxon>Entomobryomorpha</taxon>
        <taxon>Isotomoidea</taxon>
        <taxon>Isotomidae</taxon>
        <taxon>Proisotominae</taxon>
        <taxon>Folsomia</taxon>
    </lineage>
</organism>
<reference evidence="3 4" key="1">
    <citation type="submission" date="2015-12" db="EMBL/GenBank/DDBJ databases">
        <title>The genome of Folsomia candida.</title>
        <authorList>
            <person name="Faddeeva A."/>
            <person name="Derks M.F."/>
            <person name="Anvar Y."/>
            <person name="Smit S."/>
            <person name="Van Straalen N."/>
            <person name="Roelofs D."/>
        </authorList>
    </citation>
    <scope>NUCLEOTIDE SEQUENCE [LARGE SCALE GENOMIC DNA]</scope>
    <source>
        <strain evidence="3 4">VU population</strain>
        <tissue evidence="3">Whole body</tissue>
    </source>
</reference>
<gene>
    <name evidence="3" type="ORF">Fcan01_26883</name>
</gene>
<keyword evidence="4" id="KW-1185">Reference proteome</keyword>
<feature type="region of interest" description="Disordered" evidence="1">
    <location>
        <begin position="206"/>
        <end position="226"/>
    </location>
</feature>
<protein>
    <submittedName>
        <fullName evidence="3">Uncharacterized protein</fullName>
    </submittedName>
</protein>
<dbReference type="OrthoDB" id="8297494at2759"/>
<feature type="compositionally biased region" description="Basic residues" evidence="1">
    <location>
        <begin position="29"/>
        <end position="38"/>
    </location>
</feature>
<comment type="caution">
    <text evidence="3">The sequence shown here is derived from an EMBL/GenBank/DDBJ whole genome shotgun (WGS) entry which is preliminary data.</text>
</comment>
<accession>A0A226CZM1</accession>
<name>A0A226CZM1_FOLCA</name>
<keyword evidence="2" id="KW-0812">Transmembrane</keyword>
<feature type="region of interest" description="Disordered" evidence="1">
    <location>
        <begin position="18"/>
        <end position="38"/>
    </location>
</feature>
<evidence type="ECO:0000313" key="4">
    <source>
        <dbReference type="Proteomes" id="UP000198287"/>
    </source>
</evidence>
<evidence type="ECO:0000256" key="2">
    <source>
        <dbReference type="SAM" id="Phobius"/>
    </source>
</evidence>
<dbReference type="Proteomes" id="UP000198287">
    <property type="component" value="Unassembled WGS sequence"/>
</dbReference>
<keyword evidence="2" id="KW-0472">Membrane</keyword>
<evidence type="ECO:0000256" key="1">
    <source>
        <dbReference type="SAM" id="MobiDB-lite"/>
    </source>
</evidence>
<evidence type="ECO:0000313" key="3">
    <source>
        <dbReference type="EMBL" id="OXA38393.1"/>
    </source>
</evidence>
<feature type="transmembrane region" description="Helical" evidence="2">
    <location>
        <begin position="111"/>
        <end position="133"/>
    </location>
</feature>